<dbReference type="PATRIC" id="fig|476272.21.peg.3207"/>
<evidence type="ECO:0000259" key="6">
    <source>
        <dbReference type="Pfam" id="PF00590"/>
    </source>
</evidence>
<evidence type="ECO:0000256" key="5">
    <source>
        <dbReference type="ARBA" id="ARBA00022691"/>
    </source>
</evidence>
<keyword evidence="2" id="KW-0169">Cobalamin biosynthesis</keyword>
<dbReference type="SUPFAM" id="SSF53790">
    <property type="entry name" value="Tetrapyrrole methylase"/>
    <property type="match status" value="1"/>
</dbReference>
<dbReference type="GO" id="GO:0009236">
    <property type="term" value="P:cobalamin biosynthetic process"/>
    <property type="evidence" value="ECO:0007669"/>
    <property type="project" value="UniProtKB-UniPathway"/>
</dbReference>
<dbReference type="CDD" id="cd11644">
    <property type="entry name" value="Precorrin-6Y-MT"/>
    <property type="match status" value="1"/>
</dbReference>
<dbReference type="Pfam" id="PF00590">
    <property type="entry name" value="TP_methylase"/>
    <property type="match status" value="1"/>
</dbReference>
<keyword evidence="4" id="KW-0808">Transferase</keyword>
<name>C0CH87_BLAHS</name>
<comment type="caution">
    <text evidence="7">The sequence shown here is derived from an EMBL/GenBank/DDBJ whole genome shotgun (WGS) entry which is preliminary data.</text>
</comment>
<dbReference type="eggNOG" id="COG2242">
    <property type="taxonomic scope" value="Bacteria"/>
</dbReference>
<dbReference type="Gene3D" id="3.40.50.150">
    <property type="entry name" value="Vaccinia Virus protein VP39"/>
    <property type="match status" value="1"/>
</dbReference>
<dbReference type="SUPFAM" id="SSF53335">
    <property type="entry name" value="S-adenosyl-L-methionine-dependent methyltransferases"/>
    <property type="match status" value="1"/>
</dbReference>
<dbReference type="NCBIfam" id="TIGR02469">
    <property type="entry name" value="CbiT"/>
    <property type="match status" value="1"/>
</dbReference>
<dbReference type="PROSITE" id="PS51014">
    <property type="entry name" value="COBK_CBIJ"/>
    <property type="match status" value="1"/>
</dbReference>
<dbReference type="NCBIfam" id="TIGR02467">
    <property type="entry name" value="CbiE"/>
    <property type="match status" value="1"/>
</dbReference>
<dbReference type="RefSeq" id="WP_005944994.1">
    <property type="nucleotide sequence ID" value="NZ_CP136423.1"/>
</dbReference>
<dbReference type="GO" id="GO:0032259">
    <property type="term" value="P:methylation"/>
    <property type="evidence" value="ECO:0007669"/>
    <property type="project" value="UniProtKB-KW"/>
</dbReference>
<dbReference type="Gene3D" id="3.30.950.10">
    <property type="entry name" value="Methyltransferase, Cobalt-precorrin-4 Transmethylase, Domain 2"/>
    <property type="match status" value="1"/>
</dbReference>
<dbReference type="InterPro" id="IPR029063">
    <property type="entry name" value="SAM-dependent_MTases_sf"/>
</dbReference>
<organism evidence="7 8">
    <name type="scientific">Blautia hydrogenotrophica (strain DSM 10507 / JCM 14656 / S5a33)</name>
    <name type="common">Ruminococcus hydrogenotrophicus</name>
    <dbReference type="NCBI Taxonomy" id="476272"/>
    <lineage>
        <taxon>Bacteria</taxon>
        <taxon>Bacillati</taxon>
        <taxon>Bacillota</taxon>
        <taxon>Clostridia</taxon>
        <taxon>Lachnospirales</taxon>
        <taxon>Lachnospiraceae</taxon>
        <taxon>Blautia</taxon>
    </lineage>
</organism>
<dbReference type="InterPro" id="IPR014008">
    <property type="entry name" value="Cbl_synth_MTase_CbiT"/>
</dbReference>
<dbReference type="InterPro" id="IPR000878">
    <property type="entry name" value="4pyrrol_Mease"/>
</dbReference>
<dbReference type="InterPro" id="IPR014776">
    <property type="entry name" value="4pyrrole_Mease_sub2"/>
</dbReference>
<dbReference type="Gene3D" id="3.40.1010.10">
    <property type="entry name" value="Cobalt-precorrin-4 Transmethylase, Domain 1"/>
    <property type="match status" value="1"/>
</dbReference>
<reference evidence="7 8" key="2">
    <citation type="submission" date="2009-02" db="EMBL/GenBank/DDBJ databases">
        <title>Draft genome sequence of Blautia hydrogenotrophica DSM 10507 (Ruminococcus hydrogenotrophicus DSM 10507).</title>
        <authorList>
            <person name="Sudarsanam P."/>
            <person name="Ley R."/>
            <person name="Guruge J."/>
            <person name="Turnbaugh P.J."/>
            <person name="Mahowald M."/>
            <person name="Liep D."/>
            <person name="Gordon J."/>
        </authorList>
    </citation>
    <scope>NUCLEOTIDE SEQUENCE [LARGE SCALE GENOMIC DNA]</scope>
    <source>
        <strain evidence="8">DSM 10507 / JCM 14656 / S5a33</strain>
    </source>
</reference>
<dbReference type="GO" id="GO:0008276">
    <property type="term" value="F:protein methyltransferase activity"/>
    <property type="evidence" value="ECO:0007669"/>
    <property type="project" value="InterPro"/>
</dbReference>
<dbReference type="UniPathway" id="UPA00148"/>
<dbReference type="PANTHER" id="PTHR43182">
    <property type="entry name" value="COBALT-PRECORRIN-6B C(15)-METHYLTRANSFERASE (DECARBOXYLATING)"/>
    <property type="match status" value="1"/>
</dbReference>
<evidence type="ECO:0000313" key="8">
    <source>
        <dbReference type="Proteomes" id="UP000003100"/>
    </source>
</evidence>
<keyword evidence="3" id="KW-0489">Methyltransferase</keyword>
<dbReference type="InterPro" id="IPR012818">
    <property type="entry name" value="CbiE"/>
</dbReference>
<feature type="domain" description="Tetrapyrrole methylase" evidence="6">
    <location>
        <begin position="257"/>
        <end position="444"/>
    </location>
</feature>
<dbReference type="GO" id="GO:0016994">
    <property type="term" value="F:precorrin-6A reductase activity"/>
    <property type="evidence" value="ECO:0007669"/>
    <property type="project" value="InterPro"/>
</dbReference>
<evidence type="ECO:0000313" key="7">
    <source>
        <dbReference type="EMBL" id="EEG50906.1"/>
    </source>
</evidence>
<dbReference type="EMBL" id="ACBZ01000004">
    <property type="protein sequence ID" value="EEG50906.1"/>
    <property type="molecule type" value="Genomic_DNA"/>
</dbReference>
<evidence type="ECO:0000256" key="3">
    <source>
        <dbReference type="ARBA" id="ARBA00022603"/>
    </source>
</evidence>
<dbReference type="GeneID" id="86821482"/>
<dbReference type="eggNOG" id="COG2099">
    <property type="taxonomic scope" value="Bacteria"/>
</dbReference>
<dbReference type="InterPro" id="IPR050714">
    <property type="entry name" value="Cobalamin_biosynth_MTase"/>
</dbReference>
<dbReference type="PANTHER" id="PTHR43182:SF1">
    <property type="entry name" value="COBALT-PRECORRIN-7 C(5)-METHYLTRANSFERASE"/>
    <property type="match status" value="1"/>
</dbReference>
<dbReference type="NCBIfam" id="TIGR00715">
    <property type="entry name" value="precor6x_red"/>
    <property type="match status" value="1"/>
</dbReference>
<accession>C0CH87</accession>
<dbReference type="InterPro" id="IPR003723">
    <property type="entry name" value="Precorrin-6x_reduct"/>
</dbReference>
<dbReference type="AlphaFoldDB" id="C0CH87"/>
<dbReference type="CDD" id="cd02440">
    <property type="entry name" value="AdoMet_MTases"/>
    <property type="match status" value="1"/>
</dbReference>
<evidence type="ECO:0000256" key="4">
    <source>
        <dbReference type="ARBA" id="ARBA00022679"/>
    </source>
</evidence>
<evidence type="ECO:0000256" key="1">
    <source>
        <dbReference type="ARBA" id="ARBA00004953"/>
    </source>
</evidence>
<dbReference type="InterPro" id="IPR014777">
    <property type="entry name" value="4pyrrole_Mease_sub1"/>
</dbReference>
<sequence length="658" mass="72986">MYKVIVFAGTTEGYEISRWLSEKKVSVLSCVATEYGARALRESEYLKVQAGRLDQEEMKKLLKEERPELVVDATHPYAVEVTKNIKTACVQTACDYQRLLRGRSVYENGAVYVESAGEAVAYLERTQGNILLTTGSKELRAFTALSDYQERIYARVLSLPSVIADCAALGVEGKHLIGMQGPFSTQMNLAMLRQYECRYLVTKDSGTAGGFWEKYEAAMQAKATLVVIGRPREEEGDDVFLVKQKLAKRFHLSVRQKVTLLGIGMGSPETMTVEGRRACQEADLIVGARRMAEAAMQPGKAVCYEYRADKICEYLKGHPEFERIVVALSGDVGFYSGARKLLELLREQAEVEVICGISSVVYFMAKIGLSWDDAKIVSAHGRDCNLLAQIQRHRKVFAILGRGDSVKMLARSLTEYGLSQAVLHVGERLSYPDEKIFSARAGELLEYSSDPLSVVCVENPWADAGCSTHGLPDEAFLRGKAPMTKAEVRCVSLGKLMLREDSICYDVGAGTGSVSVEMALRAPLGRVYAIEKNPEAVRLLWENKKKFRVDHLTIVEGTAPEAMEALEPPTHAFIGGSSGNLGEIVKCLLEKNPRVRMVINCITLETVSEALRVIKEWQLECTDLVQVAVSRSKNLGRYHMMMGENPIYIITCHKGEQL</sequence>
<dbReference type="HOGENOM" id="CLU_022862_0_0_9"/>
<dbReference type="InterPro" id="IPR035996">
    <property type="entry name" value="4pyrrol_Methylase_sf"/>
</dbReference>
<proteinExistence type="predicted"/>
<gene>
    <name evidence="7" type="ORF">RUMHYD_00200</name>
</gene>
<dbReference type="eggNOG" id="COG2241">
    <property type="taxonomic scope" value="Bacteria"/>
</dbReference>
<keyword evidence="5" id="KW-0949">S-adenosyl-L-methionine</keyword>
<dbReference type="Pfam" id="PF02571">
    <property type="entry name" value="CbiJ"/>
    <property type="match status" value="1"/>
</dbReference>
<protein>
    <recommendedName>
        <fullName evidence="6">Tetrapyrrole methylase domain-containing protein</fullName>
    </recommendedName>
</protein>
<keyword evidence="8" id="KW-1185">Reference proteome</keyword>
<reference evidence="7 8" key="1">
    <citation type="submission" date="2009-01" db="EMBL/GenBank/DDBJ databases">
        <authorList>
            <person name="Fulton L."/>
            <person name="Clifton S."/>
            <person name="Fulton B."/>
            <person name="Xu J."/>
            <person name="Minx P."/>
            <person name="Pepin K.H."/>
            <person name="Johnson M."/>
            <person name="Bhonagiri V."/>
            <person name="Nash W.E."/>
            <person name="Mardis E.R."/>
            <person name="Wilson R.K."/>
        </authorList>
    </citation>
    <scope>NUCLEOTIDE SEQUENCE [LARGE SCALE GENOMIC DNA]</scope>
    <source>
        <strain evidence="8">DSM 10507 / JCM 14656 / S5a33</strain>
    </source>
</reference>
<evidence type="ECO:0000256" key="2">
    <source>
        <dbReference type="ARBA" id="ARBA00022573"/>
    </source>
</evidence>
<comment type="pathway">
    <text evidence="1">Cofactor biosynthesis; adenosylcobalamin biosynthesis.</text>
</comment>
<dbReference type="Proteomes" id="UP000003100">
    <property type="component" value="Unassembled WGS sequence"/>
</dbReference>